<protein>
    <recommendedName>
        <fullName evidence="2">HTH cro/C1-type domain-containing protein</fullName>
    </recommendedName>
</protein>
<comment type="caution">
    <text evidence="3">The sequence shown here is derived from an EMBL/GenBank/DDBJ whole genome shotgun (WGS) entry which is preliminary data.</text>
</comment>
<dbReference type="InterPro" id="IPR010982">
    <property type="entry name" value="Lambda_DNA-bd_dom_sf"/>
</dbReference>
<dbReference type="EMBL" id="LFXA01000002">
    <property type="protein sequence ID" value="KNB53520.1"/>
    <property type="molecule type" value="Genomic_DNA"/>
</dbReference>
<dbReference type="InterPro" id="IPR001387">
    <property type="entry name" value="Cro/C1-type_HTH"/>
</dbReference>
<sequence length="377" mass="40595">MQTADYCPRVSSISDRVRSLIDQSGLSLHDFADQADLDAEQLTECLSGTSPFSTVDLAVIADEFHVSMDWLLTGAEPPLAVAARTTTGRAAEALAAARDYMARRADLDKLGYPQPWQSVSSTARSGNGYAAQGEALAKSALRAVESQGWSVTQDGLPEQIEAVFGADVAVEPLGDGFDGLAAMGQGAKLILLGTTSNPARQRFTLAHELGHLLADDDQDVHLDRDIFDRAQKKDPSEQRANAFASVFLLPEQSLREAVGAARLTRESFGTLCCDFMVSPETLAYRLLKLRVIDAGACDYYKRMTVREAAAVADRAEELDRRVAASEKKRLPGLLARDTRAAYEAGKATLRPYASLLGLDVDELRGQLATEQDNGGAA</sequence>
<name>A0A0K9XJI3_9ACTN</name>
<reference evidence="4" key="1">
    <citation type="submission" date="2015-07" db="EMBL/GenBank/DDBJ databases">
        <title>Draft genome sequence of Streptomyces sp. CMAA 1322, a bacterium isolated from Caatinga biome, from dry forest semiarid of Brazil.</title>
        <authorList>
            <person name="Santos S.N."/>
            <person name="Gacesa R."/>
            <person name="Taketani R.G."/>
            <person name="Long P.F."/>
            <person name="Melo I.S."/>
        </authorList>
    </citation>
    <scope>NUCLEOTIDE SEQUENCE [LARGE SCALE GENOMIC DNA]</scope>
    <source>
        <strain evidence="4">CMAA 1322</strain>
    </source>
</reference>
<gene>
    <name evidence="3" type="ORF">AC230_02350</name>
</gene>
<organism evidence="3 4">
    <name type="scientific">Streptomyces caatingaensis</name>
    <dbReference type="NCBI Taxonomy" id="1678637"/>
    <lineage>
        <taxon>Bacteria</taxon>
        <taxon>Bacillati</taxon>
        <taxon>Actinomycetota</taxon>
        <taxon>Actinomycetes</taxon>
        <taxon>Kitasatosporales</taxon>
        <taxon>Streptomycetaceae</taxon>
        <taxon>Streptomyces</taxon>
    </lineage>
</organism>
<evidence type="ECO:0000313" key="4">
    <source>
        <dbReference type="Proteomes" id="UP000037288"/>
    </source>
</evidence>
<feature type="domain" description="HTH cro/C1-type" evidence="2">
    <location>
        <begin position="17"/>
        <end position="71"/>
    </location>
</feature>
<dbReference type="Gene3D" id="1.10.260.40">
    <property type="entry name" value="lambda repressor-like DNA-binding domains"/>
    <property type="match status" value="1"/>
</dbReference>
<evidence type="ECO:0000313" key="3">
    <source>
        <dbReference type="EMBL" id="KNB53520.1"/>
    </source>
</evidence>
<evidence type="ECO:0000259" key="2">
    <source>
        <dbReference type="PROSITE" id="PS50943"/>
    </source>
</evidence>
<dbReference type="Proteomes" id="UP000037288">
    <property type="component" value="Unassembled WGS sequence"/>
</dbReference>
<dbReference type="CDD" id="cd00093">
    <property type="entry name" value="HTH_XRE"/>
    <property type="match status" value="1"/>
</dbReference>
<dbReference type="PANTHER" id="PTHR43236">
    <property type="entry name" value="ANTITOXIN HIGA1"/>
    <property type="match status" value="1"/>
</dbReference>
<dbReference type="Gene3D" id="1.10.10.2910">
    <property type="match status" value="1"/>
</dbReference>
<accession>A0A0K9XJI3</accession>
<comment type="similarity">
    <text evidence="1">Belongs to the short-chain fatty acyl-CoA assimilation regulator (ScfR) family.</text>
</comment>
<dbReference type="SUPFAM" id="SSF47413">
    <property type="entry name" value="lambda repressor-like DNA-binding domains"/>
    <property type="match status" value="1"/>
</dbReference>
<dbReference type="AlphaFoldDB" id="A0A0K9XJI3"/>
<evidence type="ECO:0000256" key="1">
    <source>
        <dbReference type="ARBA" id="ARBA00007227"/>
    </source>
</evidence>
<keyword evidence="4" id="KW-1185">Reference proteome</keyword>
<dbReference type="PROSITE" id="PS50943">
    <property type="entry name" value="HTH_CROC1"/>
    <property type="match status" value="1"/>
</dbReference>
<dbReference type="SMART" id="SM00530">
    <property type="entry name" value="HTH_XRE"/>
    <property type="match status" value="1"/>
</dbReference>
<proteinExistence type="inferred from homology"/>
<dbReference type="GO" id="GO:0003677">
    <property type="term" value="F:DNA binding"/>
    <property type="evidence" value="ECO:0007669"/>
    <property type="project" value="InterPro"/>
</dbReference>
<dbReference type="InterPro" id="IPR010359">
    <property type="entry name" value="IrrE_HExxH"/>
</dbReference>
<dbReference type="PATRIC" id="fig|1678637.3.peg.510"/>
<dbReference type="Pfam" id="PF06114">
    <property type="entry name" value="Peptidase_M78"/>
    <property type="match status" value="1"/>
</dbReference>
<dbReference type="InterPro" id="IPR052345">
    <property type="entry name" value="Rad_response_metalloprotease"/>
</dbReference>
<dbReference type="STRING" id="1678637.AC230_02350"/>
<dbReference type="PANTHER" id="PTHR43236:SF1">
    <property type="entry name" value="BLL7220 PROTEIN"/>
    <property type="match status" value="1"/>
</dbReference>